<comment type="cofactor">
    <cofactor evidence="8">
        <name>Mg(2+)</name>
        <dbReference type="ChEBI" id="CHEBI:18420"/>
    </cofactor>
</comment>
<sequence>MHDVTAFILAGGKSSRMGTEKAFLEFEGHLLIDHMIAIAKAVAEQMRIVGPKQKFSAFGQIATDIYADRGPLGGIHAALEISRTEFNLMLAIDTPFVEPKFLQYLLKQAQHSEALVTVPKVGGGYQPLCACYRKEFEAVADKALAAGHNKIDALFTPEITRVIDEAEFAKLGYSTAIFQNLNTKEDVEQAKGSGAI</sequence>
<feature type="binding site" evidence="8">
    <location>
        <position position="68"/>
    </location>
    <ligand>
        <name>GTP</name>
        <dbReference type="ChEBI" id="CHEBI:37565"/>
    </ligand>
</feature>
<dbReference type="InterPro" id="IPR013482">
    <property type="entry name" value="Molybde_CF_guanTrfase"/>
</dbReference>
<keyword evidence="7 8" id="KW-0501">Molybdenum cofactor biosynthesis</keyword>
<evidence type="ECO:0000313" key="10">
    <source>
        <dbReference type="EMBL" id="MBI2677356.1"/>
    </source>
</evidence>
<evidence type="ECO:0000313" key="11">
    <source>
        <dbReference type="Proteomes" id="UP000779809"/>
    </source>
</evidence>
<name>A0A932A724_9BACT</name>
<dbReference type="GO" id="GO:0005737">
    <property type="term" value="C:cytoplasm"/>
    <property type="evidence" value="ECO:0007669"/>
    <property type="project" value="UniProtKB-SubCell"/>
</dbReference>
<feature type="binding site" evidence="8">
    <location>
        <position position="93"/>
    </location>
    <ligand>
        <name>GTP</name>
        <dbReference type="ChEBI" id="CHEBI:37565"/>
    </ligand>
</feature>
<dbReference type="GO" id="GO:0046872">
    <property type="term" value="F:metal ion binding"/>
    <property type="evidence" value="ECO:0007669"/>
    <property type="project" value="UniProtKB-KW"/>
</dbReference>
<keyword evidence="1 8" id="KW-0963">Cytoplasm</keyword>
<reference evidence="10" key="1">
    <citation type="submission" date="2020-07" db="EMBL/GenBank/DDBJ databases">
        <title>Huge and variable diversity of episymbiotic CPR bacteria and DPANN archaea in groundwater ecosystems.</title>
        <authorList>
            <person name="He C.Y."/>
            <person name="Keren R."/>
            <person name="Whittaker M."/>
            <person name="Farag I.F."/>
            <person name="Doudna J."/>
            <person name="Cate J.H.D."/>
            <person name="Banfield J.F."/>
        </authorList>
    </citation>
    <scope>NUCLEOTIDE SEQUENCE</scope>
    <source>
        <strain evidence="10">NC_groundwater_580_Pr5_B-0.1um_64_19</strain>
    </source>
</reference>
<evidence type="ECO:0000256" key="3">
    <source>
        <dbReference type="ARBA" id="ARBA00022723"/>
    </source>
</evidence>
<proteinExistence type="inferred from homology"/>
<keyword evidence="2 8" id="KW-0808">Transferase</keyword>
<dbReference type="InterPro" id="IPR029044">
    <property type="entry name" value="Nucleotide-diphossugar_trans"/>
</dbReference>
<keyword evidence="4 8" id="KW-0547">Nucleotide-binding</keyword>
<dbReference type="EMBL" id="JACPNR010000004">
    <property type="protein sequence ID" value="MBI2677356.1"/>
    <property type="molecule type" value="Genomic_DNA"/>
</dbReference>
<feature type="binding site" evidence="8">
    <location>
        <position position="93"/>
    </location>
    <ligand>
        <name>Mg(2+)</name>
        <dbReference type="ChEBI" id="CHEBI:18420"/>
    </ligand>
</feature>
<comment type="catalytic activity">
    <reaction evidence="8">
        <text>Mo-molybdopterin + GTP + H(+) = Mo-molybdopterin guanine dinucleotide + diphosphate</text>
        <dbReference type="Rhea" id="RHEA:34243"/>
        <dbReference type="ChEBI" id="CHEBI:15378"/>
        <dbReference type="ChEBI" id="CHEBI:33019"/>
        <dbReference type="ChEBI" id="CHEBI:37565"/>
        <dbReference type="ChEBI" id="CHEBI:71302"/>
        <dbReference type="ChEBI" id="CHEBI:71310"/>
        <dbReference type="EC" id="2.7.7.77"/>
    </reaction>
</comment>
<keyword evidence="5 8" id="KW-0460">Magnesium</keyword>
<evidence type="ECO:0000256" key="4">
    <source>
        <dbReference type="ARBA" id="ARBA00022741"/>
    </source>
</evidence>
<organism evidence="10 11">
    <name type="scientific">Candidatus Korobacter versatilis</name>
    <dbReference type="NCBI Taxonomy" id="658062"/>
    <lineage>
        <taxon>Bacteria</taxon>
        <taxon>Pseudomonadati</taxon>
        <taxon>Acidobacteriota</taxon>
        <taxon>Terriglobia</taxon>
        <taxon>Terriglobales</taxon>
        <taxon>Candidatus Korobacteraceae</taxon>
        <taxon>Candidatus Korobacter</taxon>
    </lineage>
</organism>
<evidence type="ECO:0000259" key="9">
    <source>
        <dbReference type="Pfam" id="PF12804"/>
    </source>
</evidence>
<evidence type="ECO:0000256" key="2">
    <source>
        <dbReference type="ARBA" id="ARBA00022679"/>
    </source>
</evidence>
<protein>
    <recommendedName>
        <fullName evidence="8">Probable molybdenum cofactor guanylyltransferase</fullName>
        <shortName evidence="8">MoCo guanylyltransferase</shortName>
        <ecNumber evidence="8">2.7.7.77</ecNumber>
    </recommendedName>
    <alternativeName>
        <fullName evidence="8">GTP:molybdopterin guanylyltransferase</fullName>
    </alternativeName>
    <alternativeName>
        <fullName evidence="8">Mo-MPT guanylyltransferase</fullName>
    </alternativeName>
    <alternativeName>
        <fullName evidence="8">Molybdopterin guanylyltransferase</fullName>
    </alternativeName>
    <alternativeName>
        <fullName evidence="8">Molybdopterin-guanine dinucleotide synthase</fullName>
        <shortName evidence="8">MGD synthase</shortName>
    </alternativeName>
</protein>
<dbReference type="EC" id="2.7.7.77" evidence="8"/>
<evidence type="ECO:0000256" key="1">
    <source>
        <dbReference type="ARBA" id="ARBA00022490"/>
    </source>
</evidence>
<comment type="caution">
    <text evidence="10">The sequence shown here is derived from an EMBL/GenBank/DDBJ whole genome shotgun (WGS) entry which is preliminary data.</text>
</comment>
<dbReference type="InterPro" id="IPR025877">
    <property type="entry name" value="MobA-like_NTP_Trfase"/>
</dbReference>
<gene>
    <name evidence="8" type="primary">mobA</name>
    <name evidence="10" type="ORF">HYX28_01090</name>
</gene>
<dbReference type="AlphaFoldDB" id="A0A932A724"/>
<dbReference type="Proteomes" id="UP000779809">
    <property type="component" value="Unassembled WGS sequence"/>
</dbReference>
<dbReference type="Gene3D" id="3.90.550.10">
    <property type="entry name" value="Spore Coat Polysaccharide Biosynthesis Protein SpsA, Chain A"/>
    <property type="match status" value="1"/>
</dbReference>
<dbReference type="PANTHER" id="PTHR19136:SF81">
    <property type="entry name" value="MOLYBDENUM COFACTOR GUANYLYLTRANSFERASE"/>
    <property type="match status" value="1"/>
</dbReference>
<comment type="domain">
    <text evidence="8">The N-terminal domain determines nucleotide recognition and specific binding, while the C-terminal domain determines the specific binding to the target protein.</text>
</comment>
<dbReference type="GO" id="GO:0005525">
    <property type="term" value="F:GTP binding"/>
    <property type="evidence" value="ECO:0007669"/>
    <property type="project" value="UniProtKB-UniRule"/>
</dbReference>
<dbReference type="GO" id="GO:0061603">
    <property type="term" value="F:molybdenum cofactor guanylyltransferase activity"/>
    <property type="evidence" value="ECO:0007669"/>
    <property type="project" value="UniProtKB-EC"/>
</dbReference>
<comment type="similarity">
    <text evidence="8">Belongs to the MobA family.</text>
</comment>
<dbReference type="Pfam" id="PF12804">
    <property type="entry name" value="NTP_transf_3"/>
    <property type="match status" value="1"/>
</dbReference>
<accession>A0A932A724</accession>
<feature type="domain" description="MobA-like NTP transferase" evidence="9">
    <location>
        <begin position="6"/>
        <end position="142"/>
    </location>
</feature>
<dbReference type="CDD" id="cd02503">
    <property type="entry name" value="MobA"/>
    <property type="match status" value="1"/>
</dbReference>
<evidence type="ECO:0000256" key="8">
    <source>
        <dbReference type="HAMAP-Rule" id="MF_00316"/>
    </source>
</evidence>
<feature type="binding site" evidence="8">
    <location>
        <position position="21"/>
    </location>
    <ligand>
        <name>GTP</name>
        <dbReference type="ChEBI" id="CHEBI:37565"/>
    </ligand>
</feature>
<evidence type="ECO:0000256" key="5">
    <source>
        <dbReference type="ARBA" id="ARBA00022842"/>
    </source>
</evidence>
<feature type="binding site" evidence="8">
    <location>
        <begin position="9"/>
        <end position="11"/>
    </location>
    <ligand>
        <name>GTP</name>
        <dbReference type="ChEBI" id="CHEBI:37565"/>
    </ligand>
</feature>
<keyword evidence="6 8" id="KW-0342">GTP-binding</keyword>
<comment type="caution">
    <text evidence="8">Lacks conserved residue(s) required for the propagation of feature annotation.</text>
</comment>
<evidence type="ECO:0000256" key="7">
    <source>
        <dbReference type="ARBA" id="ARBA00023150"/>
    </source>
</evidence>
<comment type="subcellular location">
    <subcellularLocation>
        <location evidence="8">Cytoplasm</location>
    </subcellularLocation>
</comment>
<dbReference type="HAMAP" id="MF_00316">
    <property type="entry name" value="MobA"/>
    <property type="match status" value="1"/>
</dbReference>
<comment type="function">
    <text evidence="8">Transfers a GMP moiety from GTP to Mo-molybdopterin (Mo-MPT) cofactor (Moco or molybdenum cofactor) to form Mo-molybdopterin guanine dinucleotide (Mo-MGD) cofactor.</text>
</comment>
<keyword evidence="3 8" id="KW-0479">Metal-binding</keyword>
<evidence type="ECO:0000256" key="6">
    <source>
        <dbReference type="ARBA" id="ARBA00023134"/>
    </source>
</evidence>
<keyword evidence="10" id="KW-0548">Nucleotidyltransferase</keyword>
<dbReference type="PANTHER" id="PTHR19136">
    <property type="entry name" value="MOLYBDENUM COFACTOR GUANYLYLTRANSFERASE"/>
    <property type="match status" value="1"/>
</dbReference>
<dbReference type="SUPFAM" id="SSF53448">
    <property type="entry name" value="Nucleotide-diphospho-sugar transferases"/>
    <property type="match status" value="1"/>
</dbReference>
<dbReference type="GO" id="GO:0006777">
    <property type="term" value="P:Mo-molybdopterin cofactor biosynthetic process"/>
    <property type="evidence" value="ECO:0007669"/>
    <property type="project" value="UniProtKB-KW"/>
</dbReference>